<dbReference type="Proteomes" id="UP000656804">
    <property type="component" value="Unassembled WGS sequence"/>
</dbReference>
<dbReference type="RefSeq" id="WP_194503876.1">
    <property type="nucleotide sequence ID" value="NZ_JADIVZ010000006.1"/>
</dbReference>
<dbReference type="InterPro" id="IPR018931">
    <property type="entry name" value="DUF2520"/>
</dbReference>
<reference evidence="3" key="1">
    <citation type="submission" date="2020-11" db="EMBL/GenBank/DDBJ databases">
        <title>Nocardioides sp. CBS4Y-1, whole genome shotgun sequence.</title>
        <authorList>
            <person name="Tuo L."/>
        </authorList>
    </citation>
    <scope>NUCLEOTIDE SEQUENCE</scope>
    <source>
        <strain evidence="3">CBS4Y-1</strain>
    </source>
</reference>
<keyword evidence="4" id="KW-1185">Reference proteome</keyword>
<name>A0A930UYU5_9ACTN</name>
<dbReference type="InterPro" id="IPR019665">
    <property type="entry name" value="OxRdtase/DH_put_Rossmann_dom"/>
</dbReference>
<dbReference type="Pfam" id="PF10727">
    <property type="entry name" value="Rossmann-like"/>
    <property type="match status" value="1"/>
</dbReference>
<dbReference type="Gene3D" id="3.40.50.720">
    <property type="entry name" value="NAD(P)-binding Rossmann-like Domain"/>
    <property type="match status" value="1"/>
</dbReference>
<evidence type="ECO:0000259" key="2">
    <source>
        <dbReference type="Pfam" id="PF10728"/>
    </source>
</evidence>
<feature type="domain" description="DUF2520" evidence="2">
    <location>
        <begin position="149"/>
        <end position="274"/>
    </location>
</feature>
<organism evidence="3 4">
    <name type="scientific">Nocardioides acrostichi</name>
    <dbReference type="NCBI Taxonomy" id="2784339"/>
    <lineage>
        <taxon>Bacteria</taxon>
        <taxon>Bacillati</taxon>
        <taxon>Actinomycetota</taxon>
        <taxon>Actinomycetes</taxon>
        <taxon>Propionibacteriales</taxon>
        <taxon>Nocardioidaceae</taxon>
        <taxon>Nocardioides</taxon>
    </lineage>
</organism>
<dbReference type="InterPro" id="IPR008927">
    <property type="entry name" value="6-PGluconate_DH-like_C_sf"/>
</dbReference>
<dbReference type="Pfam" id="PF10728">
    <property type="entry name" value="DUF2520"/>
    <property type="match status" value="1"/>
</dbReference>
<gene>
    <name evidence="3" type="ORF">ISG29_13015</name>
</gene>
<protein>
    <submittedName>
        <fullName evidence="3">DUF2520 domain-containing protein</fullName>
    </submittedName>
</protein>
<accession>A0A930UYU5</accession>
<feature type="domain" description="Putative oxidoreductase/dehydrogenase Rossmann-like" evidence="1">
    <location>
        <begin position="16"/>
        <end position="132"/>
    </location>
</feature>
<dbReference type="SUPFAM" id="SSF51735">
    <property type="entry name" value="NAD(P)-binding Rossmann-fold domains"/>
    <property type="match status" value="1"/>
</dbReference>
<sequence length="311" mass="31848">MVEQNPCPALRTSAPARIGVVGAGRVGAVLGARLRAAGHEIVAAAGESDASRGRLEALLPGVRHAKPTDVARACEVLLLTVPDDMLANVVSTLADAGALRAGQIVVHTSGRHGLAVLEPAARVGARTAALHPAMTFTGTAVDLDRLAGCVFGLTAVPTEHDLVEGLVADLGGRPMWVPEGMRTLYHAGLAHGANHLVTLVTEAMEILSAAGADDPAGTLRPLLTAALDNALEHGDAALTGPIVRGDAGTVEAHLHDIAANAPQALASYATMAGATLARAVTDGRLLPIRGLKITRLLERATGTPRAREARR</sequence>
<dbReference type="PANTHER" id="PTHR40459">
    <property type="entry name" value="CONSERVED HYPOTHETICAL ALANINE AND LEUCINE RICH PROTEIN"/>
    <property type="match status" value="1"/>
</dbReference>
<dbReference type="PANTHER" id="PTHR40459:SF1">
    <property type="entry name" value="CONSERVED HYPOTHETICAL ALANINE AND LEUCINE RICH PROTEIN"/>
    <property type="match status" value="1"/>
</dbReference>
<dbReference type="Gene3D" id="1.10.1040.20">
    <property type="entry name" value="ProC-like, C-terminal domain"/>
    <property type="match status" value="1"/>
</dbReference>
<dbReference type="SUPFAM" id="SSF48179">
    <property type="entry name" value="6-phosphogluconate dehydrogenase C-terminal domain-like"/>
    <property type="match status" value="1"/>
</dbReference>
<dbReference type="InterPro" id="IPR037108">
    <property type="entry name" value="TM1727-like_C_sf"/>
</dbReference>
<comment type="caution">
    <text evidence="3">The sequence shown here is derived from an EMBL/GenBank/DDBJ whole genome shotgun (WGS) entry which is preliminary data.</text>
</comment>
<dbReference type="InterPro" id="IPR036291">
    <property type="entry name" value="NAD(P)-bd_dom_sf"/>
</dbReference>
<evidence type="ECO:0000313" key="3">
    <source>
        <dbReference type="EMBL" id="MBF4162611.1"/>
    </source>
</evidence>
<evidence type="ECO:0000313" key="4">
    <source>
        <dbReference type="Proteomes" id="UP000656804"/>
    </source>
</evidence>
<proteinExistence type="predicted"/>
<dbReference type="AlphaFoldDB" id="A0A930UYU5"/>
<dbReference type="EMBL" id="JADIVZ010000006">
    <property type="protein sequence ID" value="MBF4162611.1"/>
    <property type="molecule type" value="Genomic_DNA"/>
</dbReference>
<evidence type="ECO:0000259" key="1">
    <source>
        <dbReference type="Pfam" id="PF10727"/>
    </source>
</evidence>